<dbReference type="SUPFAM" id="SSF158472">
    <property type="entry name" value="HAMP domain-like"/>
    <property type="match status" value="1"/>
</dbReference>
<dbReference type="RefSeq" id="WP_194700271.1">
    <property type="nucleotide sequence ID" value="NZ_JADKNH010000001.1"/>
</dbReference>
<evidence type="ECO:0000256" key="1">
    <source>
        <dbReference type="SAM" id="Phobius"/>
    </source>
</evidence>
<keyword evidence="1" id="KW-0812">Transmembrane</keyword>
<keyword evidence="1" id="KW-1133">Transmembrane helix</keyword>
<dbReference type="Pfam" id="PF00672">
    <property type="entry name" value="HAMP"/>
    <property type="match status" value="1"/>
</dbReference>
<evidence type="ECO:0000259" key="3">
    <source>
        <dbReference type="PROSITE" id="PS50885"/>
    </source>
</evidence>
<feature type="domain" description="HAMP" evidence="3">
    <location>
        <begin position="584"/>
        <end position="636"/>
    </location>
</feature>
<evidence type="ECO:0000313" key="4">
    <source>
        <dbReference type="EMBL" id="MBF4692047.1"/>
    </source>
</evidence>
<protein>
    <submittedName>
        <fullName evidence="4">HAMP domain-containing protein</fullName>
    </submittedName>
</protein>
<feature type="domain" description="Guanylate cyclase" evidence="2">
    <location>
        <begin position="676"/>
        <end position="793"/>
    </location>
</feature>
<dbReference type="Gene3D" id="6.10.340.10">
    <property type="match status" value="1"/>
</dbReference>
<feature type="transmembrane region" description="Helical" evidence="1">
    <location>
        <begin position="560"/>
        <end position="584"/>
    </location>
</feature>
<dbReference type="SUPFAM" id="SSF55073">
    <property type="entry name" value="Nucleotide cyclase"/>
    <property type="match status" value="1"/>
</dbReference>
<comment type="caution">
    <text evidence="4">The sequence shown here is derived from an EMBL/GenBank/DDBJ whole genome shotgun (WGS) entry which is preliminary data.</text>
</comment>
<keyword evidence="5" id="KW-1185">Reference proteome</keyword>
<evidence type="ECO:0000313" key="5">
    <source>
        <dbReference type="Proteomes" id="UP000614200"/>
    </source>
</evidence>
<gene>
    <name evidence="4" type="ORF">ISU02_02905</name>
</gene>
<dbReference type="InterPro" id="IPR003660">
    <property type="entry name" value="HAMP_dom"/>
</dbReference>
<feature type="transmembrane region" description="Helical" evidence="1">
    <location>
        <begin position="344"/>
        <end position="365"/>
    </location>
</feature>
<reference evidence="4 5" key="1">
    <citation type="submission" date="2020-11" db="EMBL/GenBank/DDBJ databases">
        <title>Fusibacter basophilias sp. nov.</title>
        <authorList>
            <person name="Qiu D."/>
        </authorList>
    </citation>
    <scope>NUCLEOTIDE SEQUENCE [LARGE SCALE GENOMIC DNA]</scope>
    <source>
        <strain evidence="4 5">Q10-2</strain>
    </source>
</reference>
<dbReference type="EMBL" id="JADKNH010000001">
    <property type="protein sequence ID" value="MBF4692047.1"/>
    <property type="molecule type" value="Genomic_DNA"/>
</dbReference>
<dbReference type="SMART" id="SM00304">
    <property type="entry name" value="HAMP"/>
    <property type="match status" value="1"/>
</dbReference>
<sequence length="915" mass="104914">MRKIIVLVLLTVLLSGFFTYLLENLDLEYVIDVLAAPEDQMVILQKQTSESMIETFINALKPTYNLIHISKEGQILKTYPLPKDAPSTFSDYDNLSMDDDGNLYLHRSIKNADNYYVFSEEIIKIAPDSLQSQTIYKVDYQAVGAVEYALINKAYLVDHHLFVIQKKADDLSRVIITQINIYNESIHVIKDLKFDPTLYVKDILYLTNGRIIFSTVKGTLYQYYDENFEVLKYDTMPELVQVSRLNSYDHSTFAFMNELTGNIVKMDTDQKRYDVIRTSMTDISKIDKLKYKDANLVTLKDAKSISGNIRLNNAGKRFVFIDREGSVIVMNDVEYSRSHNMRTFIKHFFVIGLFALAIGFMIYAYEKSRGSLVIKFLTILLPLVLLIPVISLTVSFGYFTNLAKNDLFAELFNFSRERASKISADHLLAIDGLEDYANLEYNILTQERAVSADEFTNLNLKTYDRWYYSVIYKYEGDKIHVVTGDGIEFWATTQYLYGERSNQAYVKAVTENRTILSDNSDVSGEWVFAVTPIRTTEGQVIGLLEVGTGKKSYTYHIQGYYGRLVTLNLIIVSFILLLMSIVIYRMILPLRNLNDSVDEISGGNWGVTVPVHTHDEIGELSGMFNKMSLFIKDYISELTKMNAIYFKFIPLKFFELLDKKSITEVELGNYSKQEMTVVYINTANYFELVRGKNSKEQLDILNKLFEEYAKSIHAQNGLVGEFRNAGVLALFTKEEEAMSTAAMIMQHIGAFDLPVKTNISIHLGEILLGIVGDENRLTTSVISECVNEVTEMNKIATKFDTGVLLSDAMVSKMNEHKDMIRYIGQLEDAQSHKMIKLHEWLETLPISTQKDYIKTKTAFESALHSYELEHYDASKRDFISVIKSNRRDLVSKEYLFKCENLALDPNNFEKPLGRY</sequence>
<dbReference type="InterPro" id="IPR029151">
    <property type="entry name" value="Sensor-like_sf"/>
</dbReference>
<proteinExistence type="predicted"/>
<dbReference type="PROSITE" id="PS50125">
    <property type="entry name" value="GUANYLATE_CYCLASE_2"/>
    <property type="match status" value="1"/>
</dbReference>
<evidence type="ECO:0000259" key="2">
    <source>
        <dbReference type="PROSITE" id="PS50125"/>
    </source>
</evidence>
<dbReference type="InterPro" id="IPR029787">
    <property type="entry name" value="Nucleotide_cyclase"/>
</dbReference>
<dbReference type="Proteomes" id="UP000614200">
    <property type="component" value="Unassembled WGS sequence"/>
</dbReference>
<keyword evidence="1" id="KW-0472">Membrane</keyword>
<dbReference type="Gene3D" id="3.30.70.1230">
    <property type="entry name" value="Nucleotide cyclase"/>
    <property type="match status" value="1"/>
</dbReference>
<name>A0ABR9ZNK6_9FIRM</name>
<dbReference type="CDD" id="cd06225">
    <property type="entry name" value="HAMP"/>
    <property type="match status" value="1"/>
</dbReference>
<accession>A0ABR9ZNK6</accession>
<dbReference type="PROSITE" id="PS50885">
    <property type="entry name" value="HAMP"/>
    <property type="match status" value="1"/>
</dbReference>
<dbReference type="SUPFAM" id="SSF103190">
    <property type="entry name" value="Sensory domain-like"/>
    <property type="match status" value="1"/>
</dbReference>
<organism evidence="4 5">
    <name type="scientific">Fusibacter ferrireducens</name>
    <dbReference type="NCBI Taxonomy" id="2785058"/>
    <lineage>
        <taxon>Bacteria</taxon>
        <taxon>Bacillati</taxon>
        <taxon>Bacillota</taxon>
        <taxon>Clostridia</taxon>
        <taxon>Eubacteriales</taxon>
        <taxon>Eubacteriales Family XII. Incertae Sedis</taxon>
        <taxon>Fusibacter</taxon>
    </lineage>
</organism>
<feature type="transmembrane region" description="Helical" evidence="1">
    <location>
        <begin position="377"/>
        <end position="399"/>
    </location>
</feature>
<dbReference type="InterPro" id="IPR001054">
    <property type="entry name" value="A/G_cyclase"/>
</dbReference>